<dbReference type="Proteomes" id="UP000051655">
    <property type="component" value="Unassembled WGS sequence"/>
</dbReference>
<evidence type="ECO:0000256" key="8">
    <source>
        <dbReference type="ARBA" id="ARBA00022796"/>
    </source>
</evidence>
<dbReference type="AlphaFoldDB" id="A0A0R2JCC1"/>
<protein>
    <recommendedName>
        <fullName evidence="3">P-type Cu(+) transporter</fullName>
        <ecNumber evidence="3">7.2.2.8</ecNumber>
    </recommendedName>
</protein>
<dbReference type="InterPro" id="IPR059000">
    <property type="entry name" value="ATPase_P-type_domA"/>
</dbReference>
<feature type="transmembrane region" description="Helical" evidence="15">
    <location>
        <begin position="65"/>
        <end position="86"/>
    </location>
</feature>
<dbReference type="GO" id="GO:0005886">
    <property type="term" value="C:plasma membrane"/>
    <property type="evidence" value="ECO:0007669"/>
    <property type="project" value="UniProtKB-SubCell"/>
</dbReference>
<evidence type="ECO:0000313" key="17">
    <source>
        <dbReference type="EMBL" id="KRN74963.1"/>
    </source>
</evidence>
<evidence type="ECO:0000256" key="11">
    <source>
        <dbReference type="ARBA" id="ARBA00022989"/>
    </source>
</evidence>
<dbReference type="InterPro" id="IPR027256">
    <property type="entry name" value="P-typ_ATPase_IB"/>
</dbReference>
<feature type="transmembrane region" description="Helical" evidence="15">
    <location>
        <begin position="34"/>
        <end position="53"/>
    </location>
</feature>
<dbReference type="EC" id="7.2.2.8" evidence="3"/>
<dbReference type="PANTHER" id="PTHR43520:SF8">
    <property type="entry name" value="P-TYPE CU(+) TRANSPORTER"/>
    <property type="match status" value="1"/>
</dbReference>
<keyword evidence="11 15" id="KW-1133">Transmembrane helix</keyword>
<organism evidence="17 18">
    <name type="scientific">Weissella kandleri</name>
    <dbReference type="NCBI Taxonomy" id="1616"/>
    <lineage>
        <taxon>Bacteria</taxon>
        <taxon>Bacillati</taxon>
        <taxon>Bacillota</taxon>
        <taxon>Bacilli</taxon>
        <taxon>Lactobacillales</taxon>
        <taxon>Lactobacillaceae</taxon>
        <taxon>Weissella</taxon>
    </lineage>
</organism>
<dbReference type="NCBIfam" id="TIGR01511">
    <property type="entry name" value="ATPase-IB1_Cu"/>
    <property type="match status" value="1"/>
</dbReference>
<accession>A0A0R2JCC1</accession>
<dbReference type="InterPro" id="IPR036412">
    <property type="entry name" value="HAD-like_sf"/>
</dbReference>
<evidence type="ECO:0000256" key="10">
    <source>
        <dbReference type="ARBA" id="ARBA00022967"/>
    </source>
</evidence>
<dbReference type="InterPro" id="IPR023214">
    <property type="entry name" value="HAD_sf"/>
</dbReference>
<evidence type="ECO:0000256" key="9">
    <source>
        <dbReference type="ARBA" id="ARBA00022840"/>
    </source>
</evidence>
<evidence type="ECO:0000256" key="14">
    <source>
        <dbReference type="ARBA" id="ARBA00049289"/>
    </source>
</evidence>
<comment type="caution">
    <text evidence="17">The sequence shown here is derived from an EMBL/GenBank/DDBJ whole genome shotgun (WGS) entry which is preliminary data.</text>
</comment>
<dbReference type="InterPro" id="IPR023299">
    <property type="entry name" value="ATPase_P-typ_cyto_dom_N"/>
</dbReference>
<dbReference type="SFLD" id="SFLDF00027">
    <property type="entry name" value="p-type_atpase"/>
    <property type="match status" value="1"/>
</dbReference>
<evidence type="ECO:0000313" key="18">
    <source>
        <dbReference type="Proteomes" id="UP000051655"/>
    </source>
</evidence>
<evidence type="ECO:0000256" key="13">
    <source>
        <dbReference type="ARBA" id="ARBA00023136"/>
    </source>
</evidence>
<keyword evidence="10" id="KW-1278">Translocase</keyword>
<keyword evidence="8" id="KW-0187">Copper transport</keyword>
<feature type="transmembrane region" description="Helical" evidence="15">
    <location>
        <begin position="583"/>
        <end position="606"/>
    </location>
</feature>
<dbReference type="PANTHER" id="PTHR43520">
    <property type="entry name" value="ATP7, ISOFORM B"/>
    <property type="match status" value="1"/>
</dbReference>
<keyword evidence="8" id="KW-0406">Ion transport</keyword>
<dbReference type="PRINTS" id="PR00119">
    <property type="entry name" value="CATATPASE"/>
</dbReference>
<dbReference type="NCBIfam" id="TIGR01525">
    <property type="entry name" value="ATPase-IB_hvy"/>
    <property type="match status" value="1"/>
</dbReference>
<dbReference type="Gene3D" id="2.70.150.10">
    <property type="entry name" value="Calcium-transporting ATPase, cytoplasmic transduction domain A"/>
    <property type="match status" value="1"/>
</dbReference>
<dbReference type="FunFam" id="2.70.150.10:FF:000020">
    <property type="entry name" value="Copper-exporting P-type ATPase A"/>
    <property type="match status" value="1"/>
</dbReference>
<dbReference type="Pfam" id="PF00702">
    <property type="entry name" value="Hydrolase"/>
    <property type="match status" value="1"/>
</dbReference>
<keyword evidence="8" id="KW-0813">Transport</keyword>
<keyword evidence="5 15" id="KW-0812">Transmembrane</keyword>
<dbReference type="InterPro" id="IPR023298">
    <property type="entry name" value="ATPase_P-typ_TM_dom_sf"/>
</dbReference>
<comment type="subcellular location">
    <subcellularLocation>
        <location evidence="1">Cell membrane</location>
        <topology evidence="1">Multi-pass membrane protein</topology>
    </subcellularLocation>
</comment>
<feature type="transmembrane region" description="Helical" evidence="15">
    <location>
        <begin position="612"/>
        <end position="631"/>
    </location>
</feature>
<sequence>MRIETRFWSALVLTLPLLAEMILTPLGIMLPGGVWTMAAITTVIMLIAARPFWHSAWASFKKHHANMDTLVAVGTATAYLYSLWAMMQAQPVYFESAAVVITFVLLGQVLEVRMREQANTGVEKLMQLQANTAEVWRDGRYQEIAIDQLQVGDQLRVKPGEKIPLDGIVLEGNSSVNEAMLTGESLPVQKQKDDQVFGATLNQNGTLVLRVNKVGSETMLQQIIEVVRKAQASQAPIQKLTDQISDVFVPAVLIVSILTFLVWYLFLDATVGQAINYAVAVVVIACPCALGLATPTALMVGTARGAKLGILIKNGTVLEQANQIKVVAFDKTGTLTEGTPKVTQTSTIPQVDTQQILNWAASVEQVSEHPLAQAVVATVNADELQPVHNFKAIAGQGAQGEINGHLVAVGNLTLMGDATLAPQLQTAAATYMQQAQSVVYVAWDQQVQGILAIQDQPKASAKPAIQQLKQANYQTAMITGDNQNVAQAIGQQLGVDEIQAEVLPNQKADHLQQLQSNGPVAFVGDGLNDAPALATADLGIAMGTGTDIAIDTGDIVLMKNNLTDVPKALKLSQKTFMKIKENLFWAFVYNIIGLPLAAGLFVKWGVTLSPGFAGLAMALSSVSVLANSLLLKFDKIS</sequence>
<gene>
    <name evidence="17" type="ORF">IV73_GL000718</name>
</gene>
<dbReference type="GO" id="GO:0016887">
    <property type="term" value="F:ATP hydrolysis activity"/>
    <property type="evidence" value="ECO:0007669"/>
    <property type="project" value="InterPro"/>
</dbReference>
<dbReference type="Pfam" id="PF00122">
    <property type="entry name" value="E1-E2_ATPase"/>
    <property type="match status" value="1"/>
</dbReference>
<dbReference type="SFLD" id="SFLDG00002">
    <property type="entry name" value="C1.7:_P-type_atpase_like"/>
    <property type="match status" value="1"/>
</dbReference>
<evidence type="ECO:0000256" key="5">
    <source>
        <dbReference type="ARBA" id="ARBA00022692"/>
    </source>
</evidence>
<dbReference type="InterPro" id="IPR044492">
    <property type="entry name" value="P_typ_ATPase_HD_dom"/>
</dbReference>
<feature type="domain" description="P-type ATPase A" evidence="16">
    <location>
        <begin position="128"/>
        <end position="227"/>
    </location>
</feature>
<dbReference type="GO" id="GO:0005524">
    <property type="term" value="F:ATP binding"/>
    <property type="evidence" value="ECO:0007669"/>
    <property type="project" value="UniProtKB-UniRule"/>
</dbReference>
<evidence type="ECO:0000256" key="3">
    <source>
        <dbReference type="ARBA" id="ARBA00012517"/>
    </source>
</evidence>
<dbReference type="GO" id="GO:0140581">
    <property type="term" value="F:P-type monovalent copper transporter activity"/>
    <property type="evidence" value="ECO:0007669"/>
    <property type="project" value="UniProtKB-EC"/>
</dbReference>
<evidence type="ECO:0000256" key="1">
    <source>
        <dbReference type="ARBA" id="ARBA00004651"/>
    </source>
</evidence>
<feature type="transmembrane region" description="Helical" evidence="15">
    <location>
        <begin position="92"/>
        <end position="110"/>
    </location>
</feature>
<evidence type="ECO:0000259" key="16">
    <source>
        <dbReference type="Pfam" id="PF00122"/>
    </source>
</evidence>
<feature type="transmembrane region" description="Helical" evidence="15">
    <location>
        <begin position="7"/>
        <end position="28"/>
    </location>
</feature>
<feature type="transmembrane region" description="Helical" evidence="15">
    <location>
        <begin position="247"/>
        <end position="266"/>
    </location>
</feature>
<keyword evidence="18" id="KW-1185">Reference proteome</keyword>
<dbReference type="EMBL" id="JQBP01000003">
    <property type="protein sequence ID" value="KRN74963.1"/>
    <property type="molecule type" value="Genomic_DNA"/>
</dbReference>
<keyword evidence="13 15" id="KW-0472">Membrane</keyword>
<feature type="transmembrane region" description="Helical" evidence="15">
    <location>
        <begin position="278"/>
        <end position="300"/>
    </location>
</feature>
<dbReference type="STRING" id="1616.IV73_GL000718"/>
<keyword evidence="9 15" id="KW-0067">ATP-binding</keyword>
<dbReference type="SUPFAM" id="SSF56784">
    <property type="entry name" value="HAD-like"/>
    <property type="match status" value="1"/>
</dbReference>
<dbReference type="GO" id="GO:0055070">
    <property type="term" value="P:copper ion homeostasis"/>
    <property type="evidence" value="ECO:0007669"/>
    <property type="project" value="TreeGrafter"/>
</dbReference>
<evidence type="ECO:0000256" key="7">
    <source>
        <dbReference type="ARBA" id="ARBA00022741"/>
    </source>
</evidence>
<dbReference type="SFLD" id="SFLDS00003">
    <property type="entry name" value="Haloacid_Dehalogenase"/>
    <property type="match status" value="1"/>
</dbReference>
<dbReference type="GO" id="GO:0043682">
    <property type="term" value="F:P-type divalent copper transporter activity"/>
    <property type="evidence" value="ECO:0007669"/>
    <property type="project" value="TreeGrafter"/>
</dbReference>
<dbReference type="InterPro" id="IPR008250">
    <property type="entry name" value="ATPase_P-typ_transduc_dom_A_sf"/>
</dbReference>
<dbReference type="GO" id="GO:0005507">
    <property type="term" value="F:copper ion binding"/>
    <property type="evidence" value="ECO:0007669"/>
    <property type="project" value="TreeGrafter"/>
</dbReference>
<dbReference type="OrthoDB" id="9813266at2"/>
<dbReference type="InterPro" id="IPR018303">
    <property type="entry name" value="ATPase_P-typ_P_site"/>
</dbReference>
<dbReference type="SUPFAM" id="SSF81653">
    <property type="entry name" value="Calcium ATPase, transduction domain A"/>
    <property type="match status" value="1"/>
</dbReference>
<name>A0A0R2JCC1_9LACO</name>
<dbReference type="InterPro" id="IPR001757">
    <property type="entry name" value="P_typ_ATPase"/>
</dbReference>
<evidence type="ECO:0000256" key="15">
    <source>
        <dbReference type="RuleBase" id="RU362081"/>
    </source>
</evidence>
<dbReference type="PROSITE" id="PS00154">
    <property type="entry name" value="ATPASE_E1_E2"/>
    <property type="match status" value="1"/>
</dbReference>
<comment type="similarity">
    <text evidence="2 15">Belongs to the cation transport ATPase (P-type) (TC 3.A.3) family. Type IB subfamily.</text>
</comment>
<dbReference type="Gene3D" id="3.40.50.1000">
    <property type="entry name" value="HAD superfamily/HAD-like"/>
    <property type="match status" value="1"/>
</dbReference>
<proteinExistence type="inferred from homology"/>
<evidence type="ECO:0000256" key="2">
    <source>
        <dbReference type="ARBA" id="ARBA00006024"/>
    </source>
</evidence>
<dbReference type="PRINTS" id="PR00943">
    <property type="entry name" value="CUATPASE"/>
</dbReference>
<keyword evidence="12" id="KW-0186">Copper</keyword>
<keyword evidence="7 15" id="KW-0547">Nucleotide-binding</keyword>
<dbReference type="SUPFAM" id="SSF81665">
    <property type="entry name" value="Calcium ATPase, transmembrane domain M"/>
    <property type="match status" value="1"/>
</dbReference>
<dbReference type="NCBIfam" id="TIGR01494">
    <property type="entry name" value="ATPase_P-type"/>
    <property type="match status" value="1"/>
</dbReference>
<dbReference type="RefSeq" id="WP_057754899.1">
    <property type="nucleotide sequence ID" value="NZ_JQBP01000003.1"/>
</dbReference>
<evidence type="ECO:0000256" key="12">
    <source>
        <dbReference type="ARBA" id="ARBA00023008"/>
    </source>
</evidence>
<dbReference type="Gene3D" id="3.40.1110.10">
    <property type="entry name" value="Calcium-transporting ATPase, cytoplasmic domain N"/>
    <property type="match status" value="1"/>
</dbReference>
<dbReference type="PATRIC" id="fig|1616.3.peg.738"/>
<reference evidence="17 18" key="1">
    <citation type="journal article" date="2015" name="Genome Announc.">
        <title>Expanding the biotechnology potential of lactobacilli through comparative genomics of 213 strains and associated genera.</title>
        <authorList>
            <person name="Sun Z."/>
            <person name="Harris H.M."/>
            <person name="McCann A."/>
            <person name="Guo C."/>
            <person name="Argimon S."/>
            <person name="Zhang W."/>
            <person name="Yang X."/>
            <person name="Jeffery I.B."/>
            <person name="Cooney J.C."/>
            <person name="Kagawa T.F."/>
            <person name="Liu W."/>
            <person name="Song Y."/>
            <person name="Salvetti E."/>
            <person name="Wrobel A."/>
            <person name="Rasinkangas P."/>
            <person name="Parkhill J."/>
            <person name="Rea M.C."/>
            <person name="O'Sullivan O."/>
            <person name="Ritari J."/>
            <person name="Douillard F.P."/>
            <person name="Paul Ross R."/>
            <person name="Yang R."/>
            <person name="Briner A.E."/>
            <person name="Felis G.E."/>
            <person name="de Vos W.M."/>
            <person name="Barrangou R."/>
            <person name="Klaenhammer T.R."/>
            <person name="Caufield P.W."/>
            <person name="Cui Y."/>
            <person name="Zhang H."/>
            <person name="O'Toole P.W."/>
        </authorList>
    </citation>
    <scope>NUCLEOTIDE SEQUENCE [LARGE SCALE GENOMIC DNA]</scope>
    <source>
        <strain evidence="17 18">DSM 20593</strain>
    </source>
</reference>
<comment type="catalytic activity">
    <reaction evidence="14">
        <text>Cu(+)(in) + ATP + H2O = Cu(+)(out) + ADP + phosphate + H(+)</text>
        <dbReference type="Rhea" id="RHEA:25792"/>
        <dbReference type="ChEBI" id="CHEBI:15377"/>
        <dbReference type="ChEBI" id="CHEBI:15378"/>
        <dbReference type="ChEBI" id="CHEBI:30616"/>
        <dbReference type="ChEBI" id="CHEBI:43474"/>
        <dbReference type="ChEBI" id="CHEBI:49552"/>
        <dbReference type="ChEBI" id="CHEBI:456216"/>
        <dbReference type="EC" id="7.2.2.8"/>
    </reaction>
</comment>
<dbReference type="CDD" id="cd02094">
    <property type="entry name" value="P-type_ATPase_Cu-like"/>
    <property type="match status" value="1"/>
</dbReference>
<dbReference type="PROSITE" id="PS01229">
    <property type="entry name" value="COF_2"/>
    <property type="match status" value="1"/>
</dbReference>
<keyword evidence="4 15" id="KW-1003">Cell membrane</keyword>
<evidence type="ECO:0000256" key="6">
    <source>
        <dbReference type="ARBA" id="ARBA00022723"/>
    </source>
</evidence>
<keyword evidence="6 15" id="KW-0479">Metal-binding</keyword>
<evidence type="ECO:0000256" key="4">
    <source>
        <dbReference type="ARBA" id="ARBA00022475"/>
    </source>
</evidence>